<accession>A0A244EQB2</accession>
<evidence type="ECO:0000313" key="3">
    <source>
        <dbReference type="EMBL" id="OUM06654.1"/>
    </source>
</evidence>
<reference evidence="3 4" key="1">
    <citation type="submission" date="2017-01" db="EMBL/GenBank/DDBJ databases">
        <authorList>
            <person name="Mah S.A."/>
            <person name="Swanson W.J."/>
            <person name="Moy G.W."/>
            <person name="Vacquier V.D."/>
        </authorList>
    </citation>
    <scope>NUCLEOTIDE SEQUENCE [LARGE SCALE GENOMIC DNA]</scope>
    <source>
        <strain evidence="3">PDD-32b-74</strain>
    </source>
</reference>
<name>A0A244EQB2_PSESX</name>
<proteinExistence type="predicted"/>
<dbReference type="AlphaFoldDB" id="A0A244EQB2"/>
<feature type="domain" description="4'-phosphopantetheinyl transferase" evidence="2">
    <location>
        <begin position="105"/>
        <end position="169"/>
    </location>
</feature>
<organism evidence="3 4">
    <name type="scientific">Pseudomonas syringae</name>
    <dbReference type="NCBI Taxonomy" id="317"/>
    <lineage>
        <taxon>Bacteria</taxon>
        <taxon>Pseudomonadati</taxon>
        <taxon>Pseudomonadota</taxon>
        <taxon>Gammaproteobacteria</taxon>
        <taxon>Pseudomonadales</taxon>
        <taxon>Pseudomonadaceae</taxon>
        <taxon>Pseudomonas</taxon>
    </lineage>
</organism>
<gene>
    <name evidence="3" type="ORF">BW686_14150</name>
</gene>
<dbReference type="OrthoDB" id="9808281at2"/>
<dbReference type="RefSeq" id="WP_084917755.1">
    <property type="nucleotide sequence ID" value="NZ_MTSA01000010.1"/>
</dbReference>
<sequence length="211" mass="22828">MSLGAIWAFDEDGRLASRQPFPHDGILLVSSTIRASSTRVEARQRIRTCVRHALSQYLGLSPDAIAFISHPGHAPRLMINDWLEPGFSISHEAGCSLAAVHLHGAVGVDVMQVQDVPDWQVVAQDYLGADVTARLMSVPEAMRSTAFAKAWCEREALLKLHGLELGEWGQVGMLMGEGVEVEVGRGMVGVVALATAAHHPHKSSKHPFQNG</sequence>
<dbReference type="InterPro" id="IPR008278">
    <property type="entry name" value="4-PPantetheinyl_Trfase_dom"/>
</dbReference>
<dbReference type="InterPro" id="IPR037143">
    <property type="entry name" value="4-PPantetheinyl_Trfase_dom_sf"/>
</dbReference>
<keyword evidence="1 3" id="KW-0808">Transferase</keyword>
<dbReference type="Pfam" id="PF01648">
    <property type="entry name" value="ACPS"/>
    <property type="match status" value="1"/>
</dbReference>
<dbReference type="SUPFAM" id="SSF56214">
    <property type="entry name" value="4'-phosphopantetheinyl transferase"/>
    <property type="match status" value="2"/>
</dbReference>
<dbReference type="EMBL" id="MTSA01000010">
    <property type="protein sequence ID" value="OUM06654.1"/>
    <property type="molecule type" value="Genomic_DNA"/>
</dbReference>
<evidence type="ECO:0000259" key="2">
    <source>
        <dbReference type="Pfam" id="PF01648"/>
    </source>
</evidence>
<dbReference type="Gene3D" id="3.90.470.20">
    <property type="entry name" value="4'-phosphopantetheinyl transferase domain"/>
    <property type="match status" value="1"/>
</dbReference>
<dbReference type="GO" id="GO:0008897">
    <property type="term" value="F:holo-[acyl-carrier-protein] synthase activity"/>
    <property type="evidence" value="ECO:0007669"/>
    <property type="project" value="InterPro"/>
</dbReference>
<evidence type="ECO:0000256" key="1">
    <source>
        <dbReference type="ARBA" id="ARBA00022679"/>
    </source>
</evidence>
<dbReference type="Proteomes" id="UP000195128">
    <property type="component" value="Unassembled WGS sequence"/>
</dbReference>
<comment type="caution">
    <text evidence="3">The sequence shown here is derived from an EMBL/GenBank/DDBJ whole genome shotgun (WGS) entry which is preliminary data.</text>
</comment>
<evidence type="ECO:0000313" key="4">
    <source>
        <dbReference type="Proteomes" id="UP000195128"/>
    </source>
</evidence>
<dbReference type="GO" id="GO:0000287">
    <property type="term" value="F:magnesium ion binding"/>
    <property type="evidence" value="ECO:0007669"/>
    <property type="project" value="InterPro"/>
</dbReference>
<protein>
    <submittedName>
        <fullName evidence="3">Phosphopantetheinyl transferase</fullName>
    </submittedName>
</protein>